<organism evidence="2 5">
    <name type="scientific">Cafeteria roenbergensis</name>
    <name type="common">Marine flagellate</name>
    <dbReference type="NCBI Taxonomy" id="33653"/>
    <lineage>
        <taxon>Eukaryota</taxon>
        <taxon>Sar</taxon>
        <taxon>Stramenopiles</taxon>
        <taxon>Bigyra</taxon>
        <taxon>Opalozoa</taxon>
        <taxon>Bicosoecida</taxon>
        <taxon>Cafeteriaceae</taxon>
        <taxon>Cafeteria</taxon>
    </lineage>
</organism>
<dbReference type="EMBL" id="VLTL01000024">
    <property type="protein sequence ID" value="KAA0169255.1"/>
    <property type="molecule type" value="Genomic_DNA"/>
</dbReference>
<accession>A0A5A8C730</accession>
<dbReference type="Proteomes" id="UP000325113">
    <property type="component" value="Unassembled WGS sequence"/>
</dbReference>
<proteinExistence type="predicted"/>
<sequence length="305" mass="33721">MEGSHDVGIEEAVAAPGARMTVARHPPPAEEHESKRDVAAHQTERGMVGSMQELRIQTVTKNKEFDERVRALQVRLGAVETARESEREQRDLQLEAVRAGIAEELGRVDEALSLAIGSTHDTLAAEGVAPINADADRLAALEQRVYGEEVPSREEALSGPLVRRMLAERQGFEIDRTKVRAREARIVGRFESWDSETRLRHSEEAQDRFLQFSRLAEAMAEALAGEARSEEELQVWLATVLGELDGQLEGVRDARVAGDEGSLDRMASSMETVQRSVLENFGAEESDEDEPEDDGREEAAREPSA</sequence>
<dbReference type="AlphaFoldDB" id="A0A5A8C730"/>
<evidence type="ECO:0000313" key="3">
    <source>
        <dbReference type="EMBL" id="KAA0169255.1"/>
    </source>
</evidence>
<dbReference type="Proteomes" id="UP000324907">
    <property type="component" value="Unassembled WGS sequence"/>
</dbReference>
<evidence type="ECO:0000313" key="4">
    <source>
        <dbReference type="Proteomes" id="UP000324907"/>
    </source>
</evidence>
<dbReference type="EMBL" id="VLTM01000146">
    <property type="protein sequence ID" value="KAA0148595.1"/>
    <property type="molecule type" value="Genomic_DNA"/>
</dbReference>
<protein>
    <submittedName>
        <fullName evidence="2">Uncharacterized protein</fullName>
    </submittedName>
</protein>
<reference evidence="4 5" key="1">
    <citation type="submission" date="2019-07" db="EMBL/GenBank/DDBJ databases">
        <title>Genomes of Cafeteria roenbergensis.</title>
        <authorList>
            <person name="Fischer M.G."/>
            <person name="Hackl T."/>
            <person name="Roman M."/>
        </authorList>
    </citation>
    <scope>NUCLEOTIDE SEQUENCE [LARGE SCALE GENOMIC DNA]</scope>
    <source>
        <strain evidence="2 5">Cflag</strain>
        <strain evidence="3 4">RCC970-E3</strain>
    </source>
</reference>
<feature type="compositionally biased region" description="Basic and acidic residues" evidence="1">
    <location>
        <begin position="27"/>
        <end position="39"/>
    </location>
</feature>
<evidence type="ECO:0000313" key="5">
    <source>
        <dbReference type="Proteomes" id="UP000325113"/>
    </source>
</evidence>
<evidence type="ECO:0000256" key="1">
    <source>
        <dbReference type="SAM" id="MobiDB-lite"/>
    </source>
</evidence>
<gene>
    <name evidence="3" type="ORF">FNF28_02209</name>
    <name evidence="2" type="ORF">FNF31_07385</name>
</gene>
<evidence type="ECO:0000313" key="2">
    <source>
        <dbReference type="EMBL" id="KAA0148595.1"/>
    </source>
</evidence>
<feature type="region of interest" description="Disordered" evidence="1">
    <location>
        <begin position="279"/>
        <end position="305"/>
    </location>
</feature>
<name>A0A5A8C730_CAFRO</name>
<feature type="region of interest" description="Disordered" evidence="1">
    <location>
        <begin position="1"/>
        <end position="39"/>
    </location>
</feature>
<feature type="compositionally biased region" description="Acidic residues" evidence="1">
    <location>
        <begin position="282"/>
        <end position="296"/>
    </location>
</feature>
<comment type="caution">
    <text evidence="2">The sequence shown here is derived from an EMBL/GenBank/DDBJ whole genome shotgun (WGS) entry which is preliminary data.</text>
</comment>